<accession>A0A8S1P017</accession>
<comment type="caution">
    <text evidence="1">The sequence shown here is derived from an EMBL/GenBank/DDBJ whole genome shotgun (WGS) entry which is preliminary data.</text>
</comment>
<dbReference type="Proteomes" id="UP000688137">
    <property type="component" value="Unassembled WGS sequence"/>
</dbReference>
<gene>
    <name evidence="1" type="ORF">PPRIM_AZ9-3.1.T0990206</name>
</gene>
<protein>
    <submittedName>
        <fullName evidence="1">Uncharacterized protein</fullName>
    </submittedName>
</protein>
<keyword evidence="2" id="KW-1185">Reference proteome</keyword>
<reference evidence="1" key="1">
    <citation type="submission" date="2021-01" db="EMBL/GenBank/DDBJ databases">
        <authorList>
            <consortium name="Genoscope - CEA"/>
            <person name="William W."/>
        </authorList>
    </citation>
    <scope>NUCLEOTIDE SEQUENCE</scope>
</reference>
<organism evidence="1 2">
    <name type="scientific">Paramecium primaurelia</name>
    <dbReference type="NCBI Taxonomy" id="5886"/>
    <lineage>
        <taxon>Eukaryota</taxon>
        <taxon>Sar</taxon>
        <taxon>Alveolata</taxon>
        <taxon>Ciliophora</taxon>
        <taxon>Intramacronucleata</taxon>
        <taxon>Oligohymenophorea</taxon>
        <taxon>Peniculida</taxon>
        <taxon>Parameciidae</taxon>
        <taxon>Paramecium</taxon>
    </lineage>
</organism>
<sequence>MAETHQQKKIQVLIAASGRIQKEYQQYKNEIKLFENIIQGIENNEQNESYIKKYHVAQYIFKIGRKQLKLIDLLAESGQINEQLKEEALQCIDQAQLFLNFINPVMI</sequence>
<evidence type="ECO:0000313" key="1">
    <source>
        <dbReference type="EMBL" id="CAD8095896.1"/>
    </source>
</evidence>
<dbReference type="EMBL" id="CAJJDM010000102">
    <property type="protein sequence ID" value="CAD8095896.1"/>
    <property type="molecule type" value="Genomic_DNA"/>
</dbReference>
<dbReference type="AlphaFoldDB" id="A0A8S1P017"/>
<name>A0A8S1P017_PARPR</name>
<proteinExistence type="predicted"/>
<evidence type="ECO:0000313" key="2">
    <source>
        <dbReference type="Proteomes" id="UP000688137"/>
    </source>
</evidence>